<evidence type="ECO:0000313" key="5">
    <source>
        <dbReference type="EMBL" id="OZI28981.1"/>
    </source>
</evidence>
<dbReference type="SMART" id="SM00345">
    <property type="entry name" value="HTH_GNTR"/>
    <property type="match status" value="1"/>
</dbReference>
<keyword evidence="7" id="KW-1185">Reference proteome</keyword>
<dbReference type="InterPro" id="IPR000524">
    <property type="entry name" value="Tscrpt_reg_HTH_GntR"/>
</dbReference>
<dbReference type="CDD" id="cd07377">
    <property type="entry name" value="WHTH_GntR"/>
    <property type="match status" value="1"/>
</dbReference>
<dbReference type="PROSITE" id="PS50949">
    <property type="entry name" value="HTH_GNTR"/>
    <property type="match status" value="1"/>
</dbReference>
<dbReference type="Pfam" id="PF07729">
    <property type="entry name" value="FCD"/>
    <property type="match status" value="1"/>
</dbReference>
<gene>
    <name evidence="6" type="ORF">CAL27_01005</name>
    <name evidence="5" type="ORF">CEG14_23960</name>
</gene>
<evidence type="ECO:0000259" key="4">
    <source>
        <dbReference type="PROSITE" id="PS50949"/>
    </source>
</evidence>
<dbReference type="InterPro" id="IPR036388">
    <property type="entry name" value="WH-like_DNA-bd_sf"/>
</dbReference>
<dbReference type="AlphaFoldDB" id="A0A261RVR0"/>
<name>A0A261RVR0_9BORD</name>
<dbReference type="Proteomes" id="UP000217005">
    <property type="component" value="Unassembled WGS sequence"/>
</dbReference>
<dbReference type="InterPro" id="IPR008920">
    <property type="entry name" value="TF_FadR/GntR_C"/>
</dbReference>
<evidence type="ECO:0000313" key="6">
    <source>
        <dbReference type="EMBL" id="OZI68081.1"/>
    </source>
</evidence>
<evidence type="ECO:0000313" key="7">
    <source>
        <dbReference type="Proteomes" id="UP000216354"/>
    </source>
</evidence>
<evidence type="ECO:0000256" key="1">
    <source>
        <dbReference type="ARBA" id="ARBA00023015"/>
    </source>
</evidence>
<dbReference type="InterPro" id="IPR011711">
    <property type="entry name" value="GntR_C"/>
</dbReference>
<organism evidence="5 8">
    <name type="scientific">Bordetella genomosp. 1</name>
    <dbReference type="NCBI Taxonomy" id="1395607"/>
    <lineage>
        <taxon>Bacteria</taxon>
        <taxon>Pseudomonadati</taxon>
        <taxon>Pseudomonadota</taxon>
        <taxon>Betaproteobacteria</taxon>
        <taxon>Burkholderiales</taxon>
        <taxon>Alcaligenaceae</taxon>
        <taxon>Bordetella</taxon>
    </lineage>
</organism>
<reference evidence="6 7" key="2">
    <citation type="submission" date="2017-05" db="EMBL/GenBank/DDBJ databases">
        <title>Complete and WGS of Bordetella genogroups.</title>
        <authorList>
            <person name="Spilker T."/>
            <person name="Lipuma J."/>
        </authorList>
    </citation>
    <scope>NUCLEOTIDE SEQUENCE [LARGE SCALE GENOMIC DNA]</scope>
    <source>
        <strain evidence="6 7">AU9795</strain>
    </source>
</reference>
<protein>
    <submittedName>
        <fullName evidence="5">GntR family transcriptional regulator</fullName>
    </submittedName>
</protein>
<dbReference type="PANTHER" id="PTHR43537">
    <property type="entry name" value="TRANSCRIPTIONAL REGULATOR, GNTR FAMILY"/>
    <property type="match status" value="1"/>
</dbReference>
<dbReference type="Gene3D" id="1.10.10.10">
    <property type="entry name" value="Winged helix-like DNA-binding domain superfamily/Winged helix DNA-binding domain"/>
    <property type="match status" value="1"/>
</dbReference>
<evidence type="ECO:0000256" key="2">
    <source>
        <dbReference type="ARBA" id="ARBA00023125"/>
    </source>
</evidence>
<dbReference type="Gene3D" id="1.20.120.530">
    <property type="entry name" value="GntR ligand-binding domain-like"/>
    <property type="match status" value="1"/>
</dbReference>
<dbReference type="SMART" id="SM00895">
    <property type="entry name" value="FCD"/>
    <property type="match status" value="1"/>
</dbReference>
<reference evidence="5 8" key="1">
    <citation type="submission" date="2017-05" db="EMBL/GenBank/DDBJ databases">
        <title>Complete and WGS of Bordetella genogroups.</title>
        <authorList>
            <person name="Spilker T."/>
            <person name="LiPuma J."/>
        </authorList>
    </citation>
    <scope>NUCLEOTIDE SEQUENCE [LARGE SCALE GENOMIC DNA]</scope>
    <source>
        <strain evidence="5 8">AU17610</strain>
    </source>
</reference>
<dbReference type="RefSeq" id="WP_094828907.1">
    <property type="nucleotide sequence ID" value="NZ_NEVL01000006.1"/>
</dbReference>
<dbReference type="EMBL" id="NEVR01000001">
    <property type="protein sequence ID" value="OZI68081.1"/>
    <property type="molecule type" value="Genomic_DNA"/>
</dbReference>
<evidence type="ECO:0000256" key="3">
    <source>
        <dbReference type="ARBA" id="ARBA00023163"/>
    </source>
</evidence>
<dbReference type="Pfam" id="PF00392">
    <property type="entry name" value="GntR"/>
    <property type="match status" value="1"/>
</dbReference>
<proteinExistence type="predicted"/>
<keyword evidence="2" id="KW-0238">DNA-binding</keyword>
<dbReference type="OrthoDB" id="8680857at2"/>
<feature type="domain" description="HTH gntR-type" evidence="4">
    <location>
        <begin position="6"/>
        <end position="73"/>
    </location>
</feature>
<keyword evidence="3" id="KW-0804">Transcription</keyword>
<dbReference type="InterPro" id="IPR036390">
    <property type="entry name" value="WH_DNA-bd_sf"/>
</dbReference>
<dbReference type="Proteomes" id="UP000216354">
    <property type="component" value="Unassembled WGS sequence"/>
</dbReference>
<dbReference type="SUPFAM" id="SSF48008">
    <property type="entry name" value="GntR ligand-binding domain-like"/>
    <property type="match status" value="1"/>
</dbReference>
<keyword evidence="1" id="KW-0805">Transcription regulation</keyword>
<accession>A0A261RVR0</accession>
<comment type="caution">
    <text evidence="5">The sequence shown here is derived from an EMBL/GenBank/DDBJ whole genome shotgun (WGS) entry which is preliminary data.</text>
</comment>
<sequence>MSTASDSVVDKVYEQIRDMAIGYVFKPGERLNEVALAKQLGVSRTPLREALNRLSIEGLLRFLPGKGFFCRDLDVQEIFSLYELRRAIEVAAVRLTIARAQDADIQALIGFLDATGPDAGERDIAELVALDEAFHERVMAMSNNVEMLRVLKNVNARIRFVRWIDMKRADRPASQDEHRRLAQALLARDEAECVAILEKHIGRRMDQIVSAIREGYAQIYMSGVPA</sequence>
<dbReference type="EMBL" id="NEVL01000006">
    <property type="protein sequence ID" value="OZI28981.1"/>
    <property type="molecule type" value="Genomic_DNA"/>
</dbReference>
<dbReference type="GO" id="GO:0003700">
    <property type="term" value="F:DNA-binding transcription factor activity"/>
    <property type="evidence" value="ECO:0007669"/>
    <property type="project" value="InterPro"/>
</dbReference>
<dbReference type="GO" id="GO:0003677">
    <property type="term" value="F:DNA binding"/>
    <property type="evidence" value="ECO:0007669"/>
    <property type="project" value="UniProtKB-KW"/>
</dbReference>
<dbReference type="PANTHER" id="PTHR43537:SF45">
    <property type="entry name" value="GNTR FAMILY REGULATORY PROTEIN"/>
    <property type="match status" value="1"/>
</dbReference>
<dbReference type="PRINTS" id="PR00035">
    <property type="entry name" value="HTHGNTR"/>
</dbReference>
<dbReference type="SUPFAM" id="SSF46785">
    <property type="entry name" value="Winged helix' DNA-binding domain"/>
    <property type="match status" value="1"/>
</dbReference>
<evidence type="ECO:0000313" key="8">
    <source>
        <dbReference type="Proteomes" id="UP000217005"/>
    </source>
</evidence>